<dbReference type="AlphaFoldDB" id="A0A367F6A2"/>
<protein>
    <submittedName>
        <fullName evidence="3">DUF2662 domain-containing protein</fullName>
    </submittedName>
</protein>
<feature type="compositionally biased region" description="Basic and acidic residues" evidence="1">
    <location>
        <begin position="107"/>
        <end position="116"/>
    </location>
</feature>
<dbReference type="Pfam" id="PF12401">
    <property type="entry name" value="FhaA_N"/>
    <property type="match status" value="1"/>
</dbReference>
<evidence type="ECO:0000313" key="3">
    <source>
        <dbReference type="EMBL" id="RCG25207.1"/>
    </source>
</evidence>
<dbReference type="InterPro" id="IPR022128">
    <property type="entry name" value="FhaA_N"/>
</dbReference>
<dbReference type="OrthoDB" id="4284589at2"/>
<dbReference type="Proteomes" id="UP000253507">
    <property type="component" value="Unassembled WGS sequence"/>
</dbReference>
<evidence type="ECO:0000313" key="4">
    <source>
        <dbReference type="Proteomes" id="UP000253507"/>
    </source>
</evidence>
<comment type="caution">
    <text evidence="3">The sequence shown here is derived from an EMBL/GenBank/DDBJ whole genome shotgun (WGS) entry which is preliminary data.</text>
</comment>
<reference evidence="3 4" key="1">
    <citation type="submission" date="2018-06" db="EMBL/GenBank/DDBJ databases">
        <title>Streptomyces reniochalinae sp. nov. and Streptomyces diacarnus sp. nov. from marine sponges.</title>
        <authorList>
            <person name="Li L."/>
        </authorList>
    </citation>
    <scope>NUCLEOTIDE SEQUENCE [LARGE SCALE GENOMIC DNA]</scope>
    <source>
        <strain evidence="3 4">LHW50302</strain>
    </source>
</reference>
<accession>A0A367F6A2</accession>
<proteinExistence type="predicted"/>
<sequence>MSVLRDVESRMERISTSLWGLLRRGGGEEQVEVVGMLRRECDSNAVIVGRGRTVVPNSFVLELPVDSYARLEGEAGAVGERLASEVRRHAAQRHFSFAGPVAVRLRPPRDGNEPVRYRLHSSITPRP</sequence>
<gene>
    <name evidence="3" type="ORF">DQ392_01480</name>
</gene>
<organism evidence="3 4">
    <name type="scientific">Streptomyces reniochalinae</name>
    <dbReference type="NCBI Taxonomy" id="2250578"/>
    <lineage>
        <taxon>Bacteria</taxon>
        <taxon>Bacillati</taxon>
        <taxon>Actinomycetota</taxon>
        <taxon>Actinomycetes</taxon>
        <taxon>Kitasatosporales</taxon>
        <taxon>Streptomycetaceae</taxon>
        <taxon>Streptomyces</taxon>
    </lineage>
</organism>
<name>A0A367F6A2_9ACTN</name>
<dbReference type="EMBL" id="QOIM01000018">
    <property type="protein sequence ID" value="RCG25207.1"/>
    <property type="molecule type" value="Genomic_DNA"/>
</dbReference>
<dbReference type="Gene3D" id="3.30.2320.60">
    <property type="entry name" value="FhaA, phosphopeptide-binding domain (DUF3662)"/>
    <property type="match status" value="1"/>
</dbReference>
<dbReference type="InterPro" id="IPR042287">
    <property type="entry name" value="FhaA_N_sf"/>
</dbReference>
<feature type="domain" description="FhaA N-terminal" evidence="2">
    <location>
        <begin position="4"/>
        <end position="106"/>
    </location>
</feature>
<feature type="region of interest" description="Disordered" evidence="1">
    <location>
        <begin position="106"/>
        <end position="127"/>
    </location>
</feature>
<keyword evidence="4" id="KW-1185">Reference proteome</keyword>
<evidence type="ECO:0000259" key="2">
    <source>
        <dbReference type="Pfam" id="PF12401"/>
    </source>
</evidence>
<dbReference type="RefSeq" id="WP_114013601.1">
    <property type="nucleotide sequence ID" value="NZ_QOIM01000018.1"/>
</dbReference>
<evidence type="ECO:0000256" key="1">
    <source>
        <dbReference type="SAM" id="MobiDB-lite"/>
    </source>
</evidence>